<feature type="region of interest" description="Disordered" evidence="1">
    <location>
        <begin position="1555"/>
        <end position="1596"/>
    </location>
</feature>
<feature type="compositionally biased region" description="Basic and acidic residues" evidence="1">
    <location>
        <begin position="167"/>
        <end position="181"/>
    </location>
</feature>
<feature type="compositionally biased region" description="Low complexity" evidence="1">
    <location>
        <begin position="1422"/>
        <end position="1443"/>
    </location>
</feature>
<dbReference type="VEuPathDB" id="ToxoDB:EMH_0018920"/>
<reference evidence="2" key="2">
    <citation type="submission" date="2013-10" db="EMBL/GenBank/DDBJ databases">
        <authorList>
            <person name="Aslett M."/>
        </authorList>
    </citation>
    <scope>NUCLEOTIDE SEQUENCE [LARGE SCALE GENOMIC DNA]</scope>
    <source>
        <strain evidence="2">Houghton</strain>
    </source>
</reference>
<feature type="region of interest" description="Disordered" evidence="1">
    <location>
        <begin position="1404"/>
        <end position="1470"/>
    </location>
</feature>
<sequence length="1596" mass="172009">MADYTPEEQFSLLSQQLLLLNQVPQQDDAPTSLEAAPSKPRTPLENPQNSPAAVRCNARDKIPLGHTSLDSGGPLADVASMDSQAFSPVRSEVQGATNVKSQRIQQMQMTLLEHQSQLLRQREQLQQQQRLLLQRSQERNVAPHSLAQLFSDLHEARQQQYLQTQQRTDHTTTAHTSDARAVRPGWRHHCSKSPNNGGGLQHSVPLCVGDGVAGLGAKREGKPSGEQLQEADPELEHLHLEESHAQSQQKRGEPRGQGSADRRRLLRNAGLLNARALLSCTLGALRSSRRDPKEGSTDESFSDKTMQCANDNGSLSGCQTYSEASGLSASTPTPWGARNIPHGSTGGKVIQVHGEPLPLTVLCPGIPPGKLWLHCLRVTLHARRCAIRTRRYWKALVHLFPRRSAYSTMVVLSEEDLKKYKSIRPRGHSSQDTTVAIGSWLTPKEPFCDPGLYCLIDERGPILAAWAVARGRDGRLRRCSAVVGKTEVDAADEAVVKRKRSKSTENASKSYTAESSGGEFSRGKECVEAEGLQALEKWYVNVANEPLTEQQIRSLTLAEYASAFGEYADCLVSALQSLVETRHAPSYAGKACEGCGCSCSICVGQPCRVRLAWRQHLMAFELAIDKTAAARSRSDSSGEESVGSSSHGTGRNRTVATLRSRKGRWEWCRRCPLGCRMQLHLILHELYQPLSLTKPGLRSALAQMLMRLRRYVTLSPLGVELLMQRLEQIRLIPASGAGFQDAFCQAKEGDDDELNGSSCSWATRDWAQACWHRRKQRLQTDSTGTLIGSNNLDSSVARLSMLSTALWETPASNLGVTEPGILADGGEPERGKQPHKSNISADELQAFADGMARQDCSSILGGASIHTLRLGGLHDVVTNPDDEEEGARSPQYSYPISIASSQVPSACSTPPRQSSRPRLGRCFAVPRSAHSQQVQGSDGAFGYLSSGPPEECGLSAHSDGTGRAGRGGTIERDDLGRPGHGRDGLGGDALDASPRRIRRMQRARLTPEDQQTASGRRRVTPLVPWWWEDYVKTGAGQGAPRSDSRDRRGDDAASDSSSSVNSTISLAASPHVFRIPCGSVVGAPPSTSAEHCSWQTNDTGTGAMLARFTEAVDSQSRSRLHSGTDQASSAVGDDDIDLSVELIHAAAELVDSIESWPVEFGAQRAGEATKAQSHGVVYGERTDGAPSECTLPTSEAATLSACAPAGRKAKPPKGHEGTASPSNTEGMLTFVSAVLSTPTDNEIDSLNGFELLQGALRALLGSTTPVEGSELKAIDFVADERALERVTAAQQGSGLPADHAASVIQTPVLGADVAEDSRRRAAEALVESAHHGDNAPVLDANATTPLLRSLAASSAPAVESTQGQLLVDDFYALPLLKGAVCYRDAHEPFDTDYTDVQIRLKPMRAFGRRQDRHSRHRRRSWRLSSQSAGSSPRGSSPAPSRPQATTGLGLRKPIQASTRGRGFGPLAERTGTVKIGGRRVVVRTVDDGAGWASREPSAGGLSDFSLSRCIEQRAMQVLFQMHQFKAAALHKARVHTKAHPATNEDEVGHLRADGEAPAWLGDDEGGDIDMEQPEGFTEPSGNSAGKEEAKSTAAAH</sequence>
<feature type="region of interest" description="Disordered" evidence="1">
    <location>
        <begin position="23"/>
        <end position="51"/>
    </location>
</feature>
<feature type="compositionally biased region" description="Basic residues" evidence="1">
    <location>
        <begin position="1406"/>
        <end position="1421"/>
    </location>
</feature>
<feature type="compositionally biased region" description="Basic and acidic residues" evidence="1">
    <location>
        <begin position="242"/>
        <end position="254"/>
    </location>
</feature>
<accession>U6K850</accession>
<organism evidence="2 3">
    <name type="scientific">Eimeria mitis</name>
    <dbReference type="NCBI Taxonomy" id="44415"/>
    <lineage>
        <taxon>Eukaryota</taxon>
        <taxon>Sar</taxon>
        <taxon>Alveolata</taxon>
        <taxon>Apicomplexa</taxon>
        <taxon>Conoidasida</taxon>
        <taxon>Coccidia</taxon>
        <taxon>Eucoccidiorida</taxon>
        <taxon>Eimeriorina</taxon>
        <taxon>Eimeriidae</taxon>
        <taxon>Eimeria</taxon>
    </lineage>
</organism>
<protein>
    <submittedName>
        <fullName evidence="2">Uncharacterized protein</fullName>
    </submittedName>
</protein>
<evidence type="ECO:0000256" key="1">
    <source>
        <dbReference type="SAM" id="MobiDB-lite"/>
    </source>
</evidence>
<feature type="region of interest" description="Disordered" evidence="1">
    <location>
        <begin position="631"/>
        <end position="654"/>
    </location>
</feature>
<dbReference type="GeneID" id="25376807"/>
<feature type="region of interest" description="Disordered" evidence="1">
    <location>
        <begin position="1033"/>
        <end position="1062"/>
    </location>
</feature>
<feature type="compositionally biased region" description="Basic and acidic residues" evidence="1">
    <location>
        <begin position="969"/>
        <end position="985"/>
    </location>
</feature>
<dbReference type="OrthoDB" id="386580at2759"/>
<dbReference type="RefSeq" id="XP_013356702.1">
    <property type="nucleotide sequence ID" value="XM_013501248.1"/>
</dbReference>
<reference evidence="2" key="1">
    <citation type="submission" date="2013-10" db="EMBL/GenBank/DDBJ databases">
        <title>Genomic analysis of the causative agents of coccidiosis in chickens.</title>
        <authorList>
            <person name="Reid A.J."/>
            <person name="Blake D."/>
            <person name="Billington K."/>
            <person name="Browne H."/>
            <person name="Dunn M."/>
            <person name="Hung S."/>
            <person name="Kawahara F."/>
            <person name="Miranda-Saavedra D."/>
            <person name="Mourier T."/>
            <person name="Nagra H."/>
            <person name="Otto T.D."/>
            <person name="Rawlings N."/>
            <person name="Sanchez A."/>
            <person name="Sanders M."/>
            <person name="Subramaniam C."/>
            <person name="Tay Y."/>
            <person name="Dear P."/>
            <person name="Doerig C."/>
            <person name="Gruber A."/>
            <person name="Parkinson J."/>
            <person name="Shirley M."/>
            <person name="Wan K.L."/>
            <person name="Berriman M."/>
            <person name="Tomley F."/>
            <person name="Pain A."/>
        </authorList>
    </citation>
    <scope>NUCLEOTIDE SEQUENCE [LARGE SCALE GENOMIC DNA]</scope>
    <source>
        <strain evidence="2">Houghton</strain>
    </source>
</reference>
<evidence type="ECO:0000313" key="2">
    <source>
        <dbReference type="EMBL" id="CDJ34139.1"/>
    </source>
</evidence>
<feature type="region of interest" description="Disordered" evidence="1">
    <location>
        <begin position="161"/>
        <end position="202"/>
    </location>
</feature>
<feature type="region of interest" description="Disordered" evidence="1">
    <location>
        <begin position="287"/>
        <end position="306"/>
    </location>
</feature>
<feature type="region of interest" description="Disordered" evidence="1">
    <location>
        <begin position="242"/>
        <end position="261"/>
    </location>
</feature>
<dbReference type="Proteomes" id="UP000030744">
    <property type="component" value="Unassembled WGS sequence"/>
</dbReference>
<name>U6K850_9EIME</name>
<keyword evidence="3" id="KW-1185">Reference proteome</keyword>
<feature type="region of interest" description="Disordered" evidence="1">
    <location>
        <begin position="1204"/>
        <end position="1224"/>
    </location>
</feature>
<evidence type="ECO:0000313" key="3">
    <source>
        <dbReference type="Proteomes" id="UP000030744"/>
    </source>
</evidence>
<dbReference type="EMBL" id="HG686148">
    <property type="protein sequence ID" value="CDJ34139.1"/>
    <property type="molecule type" value="Genomic_DNA"/>
</dbReference>
<proteinExistence type="predicted"/>
<feature type="compositionally biased region" description="Basic and acidic residues" evidence="1">
    <location>
        <begin position="1042"/>
        <end position="1051"/>
    </location>
</feature>
<gene>
    <name evidence="2" type="ORF">EMH_0018920</name>
</gene>
<feature type="compositionally biased region" description="Acidic residues" evidence="1">
    <location>
        <begin position="1561"/>
        <end position="1572"/>
    </location>
</feature>
<feature type="region of interest" description="Disordered" evidence="1">
    <location>
        <begin position="928"/>
        <end position="996"/>
    </location>
</feature>